<dbReference type="InParanoid" id="A0A0C3GJ26"/>
<accession>A0A0C3GJ26</accession>
<reference evidence="1 2" key="1">
    <citation type="submission" date="2014-04" db="EMBL/GenBank/DDBJ databases">
        <authorList>
            <consortium name="DOE Joint Genome Institute"/>
            <person name="Kuo A."/>
            <person name="Tarkka M."/>
            <person name="Buscot F."/>
            <person name="Kohler A."/>
            <person name="Nagy L.G."/>
            <person name="Floudas D."/>
            <person name="Copeland A."/>
            <person name="Barry K.W."/>
            <person name="Cichocki N."/>
            <person name="Veneault-Fourrey C."/>
            <person name="LaButti K."/>
            <person name="Lindquist E.A."/>
            <person name="Lipzen A."/>
            <person name="Lundell T."/>
            <person name="Morin E."/>
            <person name="Murat C."/>
            <person name="Sun H."/>
            <person name="Tunlid A."/>
            <person name="Henrissat B."/>
            <person name="Grigoriev I.V."/>
            <person name="Hibbett D.S."/>
            <person name="Martin F."/>
            <person name="Nordberg H.P."/>
            <person name="Cantor M.N."/>
            <person name="Hua S.X."/>
        </authorList>
    </citation>
    <scope>NUCLEOTIDE SEQUENCE [LARGE SCALE GENOMIC DNA]</scope>
    <source>
        <strain evidence="1 2">F 1598</strain>
    </source>
</reference>
<keyword evidence="2" id="KW-1185">Reference proteome</keyword>
<dbReference type="AlphaFoldDB" id="A0A0C3GJ26"/>
<dbReference type="HOGENOM" id="CLU_1636025_0_0_1"/>
<name>A0A0C3GJ26_PILCF</name>
<organism evidence="1 2">
    <name type="scientific">Piloderma croceum (strain F 1598)</name>
    <dbReference type="NCBI Taxonomy" id="765440"/>
    <lineage>
        <taxon>Eukaryota</taxon>
        <taxon>Fungi</taxon>
        <taxon>Dikarya</taxon>
        <taxon>Basidiomycota</taxon>
        <taxon>Agaricomycotina</taxon>
        <taxon>Agaricomycetes</taxon>
        <taxon>Agaricomycetidae</taxon>
        <taxon>Atheliales</taxon>
        <taxon>Atheliaceae</taxon>
        <taxon>Piloderma</taxon>
    </lineage>
</organism>
<proteinExistence type="predicted"/>
<evidence type="ECO:0000313" key="2">
    <source>
        <dbReference type="Proteomes" id="UP000054166"/>
    </source>
</evidence>
<dbReference type="Proteomes" id="UP000054166">
    <property type="component" value="Unassembled WGS sequence"/>
</dbReference>
<evidence type="ECO:0000313" key="1">
    <source>
        <dbReference type="EMBL" id="KIM91634.1"/>
    </source>
</evidence>
<gene>
    <name evidence="1" type="ORF">PILCRDRAFT_772</name>
</gene>
<reference evidence="2" key="2">
    <citation type="submission" date="2015-01" db="EMBL/GenBank/DDBJ databases">
        <title>Evolutionary Origins and Diversification of the Mycorrhizal Mutualists.</title>
        <authorList>
            <consortium name="DOE Joint Genome Institute"/>
            <consortium name="Mycorrhizal Genomics Consortium"/>
            <person name="Kohler A."/>
            <person name="Kuo A."/>
            <person name="Nagy L.G."/>
            <person name="Floudas D."/>
            <person name="Copeland A."/>
            <person name="Barry K.W."/>
            <person name="Cichocki N."/>
            <person name="Veneault-Fourrey C."/>
            <person name="LaButti K."/>
            <person name="Lindquist E.A."/>
            <person name="Lipzen A."/>
            <person name="Lundell T."/>
            <person name="Morin E."/>
            <person name="Murat C."/>
            <person name="Riley R."/>
            <person name="Ohm R."/>
            <person name="Sun H."/>
            <person name="Tunlid A."/>
            <person name="Henrissat B."/>
            <person name="Grigoriev I.V."/>
            <person name="Hibbett D.S."/>
            <person name="Martin F."/>
        </authorList>
    </citation>
    <scope>NUCLEOTIDE SEQUENCE [LARGE SCALE GENOMIC DNA]</scope>
    <source>
        <strain evidence="2">F 1598</strain>
    </source>
</reference>
<sequence>MSILPVHIHCYSTYLACDNCEDDFLIILRPHCLGTNTSICSSFVKFRWYNGDTEGNVTVQHWTKTLPKEKKRFALTIEGPTRIYDIADEDIVRLPDYQTSFNIPAEGGEGQKIEMPRDNCIVKLCIHVEAELECGIMFTYIISTVVLDDDSGEVEEKAAERG</sequence>
<dbReference type="EMBL" id="KN832971">
    <property type="protein sequence ID" value="KIM91634.1"/>
    <property type="molecule type" value="Genomic_DNA"/>
</dbReference>
<protein>
    <submittedName>
        <fullName evidence="1">Uncharacterized protein</fullName>
    </submittedName>
</protein>